<reference evidence="4 5" key="1">
    <citation type="journal article" date="2015" name="Int. J. Syst. Evol. Microbiol.">
        <title>Burkholderia monticola sp. nov., isolated from mountain soil.</title>
        <authorList>
            <person name="Baek I."/>
            <person name="Seo B."/>
            <person name="Lee I."/>
            <person name="Yi H."/>
            <person name="Chun J."/>
        </authorList>
    </citation>
    <scope>NUCLEOTIDE SEQUENCE [LARGE SCALE GENOMIC DNA]</scope>
    <source>
        <strain evidence="4 5">JC2948</strain>
    </source>
</reference>
<dbReference type="GO" id="GO:0016020">
    <property type="term" value="C:membrane"/>
    <property type="evidence" value="ECO:0007669"/>
    <property type="project" value="InterPro"/>
</dbReference>
<dbReference type="Pfam" id="PF24681">
    <property type="entry name" value="Kelch_KLHDC2_KLHL20_DRC7"/>
    <property type="match status" value="1"/>
</dbReference>
<dbReference type="SUPFAM" id="SSF117281">
    <property type="entry name" value="Kelch motif"/>
    <property type="match status" value="2"/>
</dbReference>
<dbReference type="AlphaFoldDB" id="A0A149Q246"/>
<dbReference type="Gene3D" id="2.60.40.10">
    <property type="entry name" value="Immunoglobulins"/>
    <property type="match status" value="2"/>
</dbReference>
<evidence type="ECO:0000256" key="2">
    <source>
        <dbReference type="ARBA" id="ARBA00022737"/>
    </source>
</evidence>
<comment type="caution">
    <text evidence="4">The sequence shown here is derived from an EMBL/GenBank/DDBJ whole genome shotgun (WGS) entry which is preliminary data.</text>
</comment>
<keyword evidence="3" id="KW-0732">Signal</keyword>
<keyword evidence="5" id="KW-1185">Reference proteome</keyword>
<organism evidence="4 5">
    <name type="scientific">Paraburkholderia monticola</name>
    <dbReference type="NCBI Taxonomy" id="1399968"/>
    <lineage>
        <taxon>Bacteria</taxon>
        <taxon>Pseudomonadati</taxon>
        <taxon>Pseudomonadota</taxon>
        <taxon>Betaproteobacteria</taxon>
        <taxon>Burkholderiales</taxon>
        <taxon>Burkholderiaceae</taxon>
        <taxon>Paraburkholderia</taxon>
    </lineage>
</organism>
<dbReference type="InterPro" id="IPR037293">
    <property type="entry name" value="Gal_Oxidase_central_sf"/>
</dbReference>
<dbReference type="STRING" id="1399968.CI15_01870"/>
<keyword evidence="1" id="KW-0880">Kelch repeat</keyword>
<dbReference type="InterPro" id="IPR015919">
    <property type="entry name" value="Cadherin-like_sf"/>
</dbReference>
<dbReference type="InterPro" id="IPR015915">
    <property type="entry name" value="Kelch-typ_b-propeller"/>
</dbReference>
<dbReference type="GO" id="GO:0005509">
    <property type="term" value="F:calcium ion binding"/>
    <property type="evidence" value="ECO:0007669"/>
    <property type="project" value="InterPro"/>
</dbReference>
<dbReference type="PROSITE" id="PS51257">
    <property type="entry name" value="PROKAR_LIPOPROTEIN"/>
    <property type="match status" value="1"/>
</dbReference>
<dbReference type="InterPro" id="IPR013783">
    <property type="entry name" value="Ig-like_fold"/>
</dbReference>
<dbReference type="SUPFAM" id="SSF49313">
    <property type="entry name" value="Cadherin-like"/>
    <property type="match status" value="2"/>
</dbReference>
<name>A0A149Q246_9BURK</name>
<dbReference type="Pfam" id="PF01344">
    <property type="entry name" value="Kelch_1"/>
    <property type="match status" value="1"/>
</dbReference>
<dbReference type="PANTHER" id="PTHR46344:SF27">
    <property type="entry name" value="KELCH REPEAT SUPERFAMILY PROTEIN"/>
    <property type="match status" value="1"/>
</dbReference>
<feature type="signal peptide" evidence="3">
    <location>
        <begin position="1"/>
        <end position="24"/>
    </location>
</feature>
<dbReference type="OrthoDB" id="601499at2"/>
<gene>
    <name evidence="4" type="ORF">CI15_01870</name>
</gene>
<dbReference type="Proteomes" id="UP000075613">
    <property type="component" value="Unassembled WGS sequence"/>
</dbReference>
<protein>
    <submittedName>
        <fullName evidence="4">Uncharacterized protein</fullName>
    </submittedName>
</protein>
<dbReference type="SMART" id="SM00612">
    <property type="entry name" value="Kelch"/>
    <property type="match status" value="7"/>
</dbReference>
<evidence type="ECO:0000313" key="4">
    <source>
        <dbReference type="EMBL" id="KXU91342.1"/>
    </source>
</evidence>
<keyword evidence="2" id="KW-0677">Repeat</keyword>
<feature type="chain" id="PRO_5007551846" evidence="3">
    <location>
        <begin position="25"/>
        <end position="640"/>
    </location>
</feature>
<dbReference type="InterPro" id="IPR006652">
    <property type="entry name" value="Kelch_1"/>
</dbReference>
<sequence>MHIQRVVTCMLLLAAMLAASCSHDDGVNNNTPVVAPAGLTERDVAVVYAQGTEIIPNTLSSSGGPITQCSVSPPLPAGLSLDPQTCAISGTPSGTSPDTIYTIDASNAAGSESIKVEIEVKPEAVAPESLSYLNAAVIYTTNAPIIPNTPIATGGEITLYSISPALPAGLQFDPHTGIISGTPVATSQSTVYTVTGSNSVDSIEAQLTIEVHAATQPPASLSYWDAAPIYVVGQPISYDEPLSTGDEITFFSVSPALPAGLSMNPQTGAISGTPTTVQPPTTYTITGSNSAGSVTVHIVIGVDDPVTGEWTPADSMNQARFRHTATLLPNGQVLVAGGTRKQATASAELYDPVANTWTSTANLSQARQSHSATLLQDGRVLLAGGFKTGAGSEQSSAELYDPATGSWSPTGSMTDARDLHTATLLPNGLVLVAGGEGKAGALSSAELYNPATGSWSPTGGMAQARFSHTATMLANGLVLVVGGSSDSGVLSSAELYNPATGTWSPTGSLSQVRTDFATALLPDGTVLAIAGTDGNTELSSAERYNPAVGTWTQTGSLIHARDFLTATLLPNGRVLAAAGLAAGSDLSSDELYDPTTGTWAQTASMSLAREQHTATLLADGRVLIAGGLGRGIFARAELFH</sequence>
<dbReference type="Gene3D" id="2.130.10.80">
    <property type="entry name" value="Galactose oxidase/kelch, beta-propeller"/>
    <property type="match status" value="3"/>
</dbReference>
<evidence type="ECO:0000313" key="5">
    <source>
        <dbReference type="Proteomes" id="UP000075613"/>
    </source>
</evidence>
<accession>A0A149Q246</accession>
<proteinExistence type="predicted"/>
<dbReference type="EMBL" id="LRBG01000001">
    <property type="protein sequence ID" value="KXU91342.1"/>
    <property type="molecule type" value="Genomic_DNA"/>
</dbReference>
<dbReference type="Pfam" id="PF05345">
    <property type="entry name" value="He_PIG"/>
    <property type="match status" value="3"/>
</dbReference>
<evidence type="ECO:0000256" key="1">
    <source>
        <dbReference type="ARBA" id="ARBA00022441"/>
    </source>
</evidence>
<dbReference type="PANTHER" id="PTHR46344">
    <property type="entry name" value="OS02G0202900 PROTEIN"/>
    <property type="match status" value="1"/>
</dbReference>
<evidence type="ECO:0000256" key="3">
    <source>
        <dbReference type="SAM" id="SignalP"/>
    </source>
</evidence>
<dbReference type="Gene3D" id="2.120.10.80">
    <property type="entry name" value="Kelch-type beta propeller"/>
    <property type="match status" value="1"/>
</dbReference>